<proteinExistence type="predicted"/>
<feature type="domain" description="YgjP-like metallopeptidase" evidence="1">
    <location>
        <begin position="39"/>
        <end position="253"/>
    </location>
</feature>
<dbReference type="AlphaFoldDB" id="B3QY79"/>
<dbReference type="EMBL" id="CP001100">
    <property type="protein sequence ID" value="ACF15045.1"/>
    <property type="molecule type" value="Genomic_DNA"/>
</dbReference>
<dbReference type="CDD" id="cd07344">
    <property type="entry name" value="M48_yhfN_like"/>
    <property type="match status" value="1"/>
</dbReference>
<dbReference type="Gene3D" id="3.30.2010.10">
    <property type="entry name" value="Metalloproteases ('zincins'), catalytic domain"/>
    <property type="match status" value="1"/>
</dbReference>
<dbReference type="KEGG" id="cts:Ctha_2596"/>
<protein>
    <recommendedName>
        <fullName evidence="1">YgjP-like metallopeptidase domain-containing protein</fullName>
    </recommendedName>
</protein>
<dbReference type="OrthoDB" id="9811177at2"/>
<evidence type="ECO:0000313" key="3">
    <source>
        <dbReference type="Proteomes" id="UP000001208"/>
    </source>
</evidence>
<sequence length="265" mass="31151">MKNLSKQLQLFESQPPPFALLESHFSELPCRIRESKRAKYVRLRLSLDNGLEITLPQHFDRNQLYCILEEKRLWIQKSLEELNDKRAQNPIPQVKNRFSLPTAFDFSAVLERWEIRFQNDPNESLLKLQEQVQGEILLSGNLRRTTLARDLLRKWVSKKAGELLVPLARQLSQQTGLPFANARIRAQKTRWASCSSKHNINLNRNLLFLPPELTHYVIIHELCHTQHLNHSKAFWALVSEKEPNYKSLDTALRTANRFVPDWLWD</sequence>
<dbReference type="Pfam" id="PF01863">
    <property type="entry name" value="YgjP-like"/>
    <property type="match status" value="1"/>
</dbReference>
<keyword evidence="3" id="KW-1185">Reference proteome</keyword>
<dbReference type="InterPro" id="IPR002725">
    <property type="entry name" value="YgjP-like_metallopeptidase"/>
</dbReference>
<dbReference type="HOGENOM" id="CLU_065947_0_0_10"/>
<accession>B3QY79</accession>
<dbReference type="eggNOG" id="COG1451">
    <property type="taxonomic scope" value="Bacteria"/>
</dbReference>
<evidence type="ECO:0000259" key="1">
    <source>
        <dbReference type="Pfam" id="PF01863"/>
    </source>
</evidence>
<dbReference type="InterPro" id="IPR053136">
    <property type="entry name" value="UTP_pyrophosphatase-like"/>
</dbReference>
<evidence type="ECO:0000313" key="2">
    <source>
        <dbReference type="EMBL" id="ACF15045.1"/>
    </source>
</evidence>
<dbReference type="PANTHER" id="PTHR30399">
    <property type="entry name" value="UNCHARACTERIZED PROTEIN YGJP"/>
    <property type="match status" value="1"/>
</dbReference>
<name>B3QY79_CHLT3</name>
<dbReference type="RefSeq" id="WP_012501127.1">
    <property type="nucleotide sequence ID" value="NC_011026.1"/>
</dbReference>
<gene>
    <name evidence="2" type="ordered locus">Ctha_2596</name>
</gene>
<organism evidence="2 3">
    <name type="scientific">Chloroherpeton thalassium (strain ATCC 35110 / GB-78)</name>
    <dbReference type="NCBI Taxonomy" id="517418"/>
    <lineage>
        <taxon>Bacteria</taxon>
        <taxon>Pseudomonadati</taxon>
        <taxon>Chlorobiota</taxon>
        <taxon>Chlorobiia</taxon>
        <taxon>Chlorobiales</taxon>
        <taxon>Chloroherpetonaceae</taxon>
        <taxon>Chloroherpeton</taxon>
    </lineage>
</organism>
<reference evidence="2 3" key="1">
    <citation type="submission" date="2008-06" db="EMBL/GenBank/DDBJ databases">
        <title>Complete sequence of Chloroherpeton thalassium ATCC 35110.</title>
        <authorList>
            <consortium name="US DOE Joint Genome Institute"/>
            <person name="Lucas S."/>
            <person name="Copeland A."/>
            <person name="Lapidus A."/>
            <person name="Glavina del Rio T."/>
            <person name="Dalin E."/>
            <person name="Tice H."/>
            <person name="Bruce D."/>
            <person name="Goodwin L."/>
            <person name="Pitluck S."/>
            <person name="Schmutz J."/>
            <person name="Larimer F."/>
            <person name="Land M."/>
            <person name="Hauser L."/>
            <person name="Kyrpides N."/>
            <person name="Mikhailova N."/>
            <person name="Liu Z."/>
            <person name="Li T."/>
            <person name="Zhao F."/>
            <person name="Overmann J."/>
            <person name="Bryant D.A."/>
            <person name="Richardson P."/>
        </authorList>
    </citation>
    <scope>NUCLEOTIDE SEQUENCE [LARGE SCALE GENOMIC DNA]</scope>
    <source>
        <strain evidence="3">ATCC 35110 / GB-78</strain>
    </source>
</reference>
<dbReference type="PANTHER" id="PTHR30399:SF1">
    <property type="entry name" value="UTP PYROPHOSPHATASE"/>
    <property type="match status" value="1"/>
</dbReference>
<dbReference type="Proteomes" id="UP000001208">
    <property type="component" value="Chromosome"/>
</dbReference>